<keyword evidence="1" id="KW-0732">Signal</keyword>
<dbReference type="EMBL" id="JARIHO010000077">
    <property type="protein sequence ID" value="KAJ7310768.1"/>
    <property type="molecule type" value="Genomic_DNA"/>
</dbReference>
<evidence type="ECO:0000256" key="1">
    <source>
        <dbReference type="SAM" id="SignalP"/>
    </source>
</evidence>
<keyword evidence="3" id="KW-1185">Reference proteome</keyword>
<dbReference type="AlphaFoldDB" id="A0AAD6Z7B3"/>
<dbReference type="Proteomes" id="UP001218218">
    <property type="component" value="Unassembled WGS sequence"/>
</dbReference>
<comment type="caution">
    <text evidence="2">The sequence shown here is derived from an EMBL/GenBank/DDBJ whole genome shotgun (WGS) entry which is preliminary data.</text>
</comment>
<organism evidence="2 3">
    <name type="scientific">Mycena albidolilacea</name>
    <dbReference type="NCBI Taxonomy" id="1033008"/>
    <lineage>
        <taxon>Eukaryota</taxon>
        <taxon>Fungi</taxon>
        <taxon>Dikarya</taxon>
        <taxon>Basidiomycota</taxon>
        <taxon>Agaricomycotina</taxon>
        <taxon>Agaricomycetes</taxon>
        <taxon>Agaricomycetidae</taxon>
        <taxon>Agaricales</taxon>
        <taxon>Marasmiineae</taxon>
        <taxon>Mycenaceae</taxon>
        <taxon>Mycena</taxon>
    </lineage>
</organism>
<reference evidence="2" key="1">
    <citation type="submission" date="2023-03" db="EMBL/GenBank/DDBJ databases">
        <title>Massive genome expansion in bonnet fungi (Mycena s.s.) driven by repeated elements and novel gene families across ecological guilds.</title>
        <authorList>
            <consortium name="Lawrence Berkeley National Laboratory"/>
            <person name="Harder C.B."/>
            <person name="Miyauchi S."/>
            <person name="Viragh M."/>
            <person name="Kuo A."/>
            <person name="Thoen E."/>
            <person name="Andreopoulos B."/>
            <person name="Lu D."/>
            <person name="Skrede I."/>
            <person name="Drula E."/>
            <person name="Henrissat B."/>
            <person name="Morin E."/>
            <person name="Kohler A."/>
            <person name="Barry K."/>
            <person name="LaButti K."/>
            <person name="Morin E."/>
            <person name="Salamov A."/>
            <person name="Lipzen A."/>
            <person name="Mereny Z."/>
            <person name="Hegedus B."/>
            <person name="Baldrian P."/>
            <person name="Stursova M."/>
            <person name="Weitz H."/>
            <person name="Taylor A."/>
            <person name="Grigoriev I.V."/>
            <person name="Nagy L.G."/>
            <person name="Martin F."/>
            <person name="Kauserud H."/>
        </authorList>
    </citation>
    <scope>NUCLEOTIDE SEQUENCE</scope>
    <source>
        <strain evidence="2">CBHHK002</strain>
    </source>
</reference>
<feature type="signal peptide" evidence="1">
    <location>
        <begin position="1"/>
        <end position="20"/>
    </location>
</feature>
<evidence type="ECO:0000313" key="3">
    <source>
        <dbReference type="Proteomes" id="UP001218218"/>
    </source>
</evidence>
<protein>
    <submittedName>
        <fullName evidence="2">Uncharacterized protein</fullName>
    </submittedName>
</protein>
<proteinExistence type="predicted"/>
<sequence>MKAHLLAVGAAGVSVILSSARPYPSTWDSWRILPGPPLSSDTATTTFLRHGVEVHQENLKLHYRSR</sequence>
<accession>A0AAD6Z7B3</accession>
<name>A0AAD6Z7B3_9AGAR</name>
<evidence type="ECO:0000313" key="2">
    <source>
        <dbReference type="EMBL" id="KAJ7310768.1"/>
    </source>
</evidence>
<feature type="chain" id="PRO_5042131625" evidence="1">
    <location>
        <begin position="21"/>
        <end position="66"/>
    </location>
</feature>
<gene>
    <name evidence="2" type="ORF">DFH08DRAFT_974179</name>
</gene>